<evidence type="ECO:0000313" key="2">
    <source>
        <dbReference type="EMBL" id="OWM63920.1"/>
    </source>
</evidence>
<gene>
    <name evidence="2" type="ORF">CDL15_Pgr012338</name>
</gene>
<name>A0A218VV17_PUNGR</name>
<organism evidence="2 3">
    <name type="scientific">Punica granatum</name>
    <name type="common">Pomegranate</name>
    <dbReference type="NCBI Taxonomy" id="22663"/>
    <lineage>
        <taxon>Eukaryota</taxon>
        <taxon>Viridiplantae</taxon>
        <taxon>Streptophyta</taxon>
        <taxon>Embryophyta</taxon>
        <taxon>Tracheophyta</taxon>
        <taxon>Spermatophyta</taxon>
        <taxon>Magnoliopsida</taxon>
        <taxon>eudicotyledons</taxon>
        <taxon>Gunneridae</taxon>
        <taxon>Pentapetalae</taxon>
        <taxon>rosids</taxon>
        <taxon>malvids</taxon>
        <taxon>Myrtales</taxon>
        <taxon>Lythraceae</taxon>
        <taxon>Punica</taxon>
    </lineage>
</organism>
<accession>A0A218VV17</accession>
<evidence type="ECO:0000313" key="3">
    <source>
        <dbReference type="Proteomes" id="UP000197138"/>
    </source>
</evidence>
<evidence type="ECO:0000256" key="1">
    <source>
        <dbReference type="SAM" id="MobiDB-lite"/>
    </source>
</evidence>
<dbReference type="Proteomes" id="UP000197138">
    <property type="component" value="Unassembled WGS sequence"/>
</dbReference>
<reference evidence="3" key="1">
    <citation type="journal article" date="2017" name="Plant J.">
        <title>The pomegranate (Punica granatum L.) genome and the genomics of punicalagin biosynthesis.</title>
        <authorList>
            <person name="Qin G."/>
            <person name="Xu C."/>
            <person name="Ming R."/>
            <person name="Tang H."/>
            <person name="Guyot R."/>
            <person name="Kramer E.M."/>
            <person name="Hu Y."/>
            <person name="Yi X."/>
            <person name="Qi Y."/>
            <person name="Xu X."/>
            <person name="Gao Z."/>
            <person name="Pan H."/>
            <person name="Jian J."/>
            <person name="Tian Y."/>
            <person name="Yue Z."/>
            <person name="Xu Y."/>
        </authorList>
    </citation>
    <scope>NUCLEOTIDE SEQUENCE [LARGE SCALE GENOMIC DNA]</scope>
    <source>
        <strain evidence="3">cv. Dabenzi</strain>
    </source>
</reference>
<sequence>MGEQTRQGCKRHERAGSVNLRGRKVNSHGEQTRQRCKGHKRAGSANLLSGKVNPLARAEQAKLQEARASWLSELATRKSKLARLSRPGMVVRCRSELARRTSEVEK</sequence>
<dbReference type="EMBL" id="MTKT01005862">
    <property type="protein sequence ID" value="OWM63920.1"/>
    <property type="molecule type" value="Genomic_DNA"/>
</dbReference>
<protein>
    <submittedName>
        <fullName evidence="2">Uncharacterized protein</fullName>
    </submittedName>
</protein>
<feature type="region of interest" description="Disordered" evidence="1">
    <location>
        <begin position="1"/>
        <end position="45"/>
    </location>
</feature>
<proteinExistence type="predicted"/>
<dbReference type="AlphaFoldDB" id="A0A218VV17"/>
<comment type="caution">
    <text evidence="2">The sequence shown here is derived from an EMBL/GenBank/DDBJ whole genome shotgun (WGS) entry which is preliminary data.</text>
</comment>